<dbReference type="PANTHER" id="PTHR42648:SF11">
    <property type="entry name" value="TRANSPOSON TY4-P GAG-POL POLYPROTEIN"/>
    <property type="match status" value="1"/>
</dbReference>
<keyword evidence="6" id="KW-0229">DNA integration</keyword>
<keyword evidence="3" id="KW-0255">Endonuclease</keyword>
<evidence type="ECO:0000256" key="10">
    <source>
        <dbReference type="ARBA" id="ARBA00023268"/>
    </source>
</evidence>
<evidence type="ECO:0000259" key="11">
    <source>
        <dbReference type="PROSITE" id="PS50994"/>
    </source>
</evidence>
<evidence type="ECO:0000256" key="2">
    <source>
        <dbReference type="ARBA" id="ARBA00022723"/>
    </source>
</evidence>
<keyword evidence="13" id="KW-1185">Reference proteome</keyword>
<dbReference type="EMBL" id="BQNB010020544">
    <property type="protein sequence ID" value="GJT97119.1"/>
    <property type="molecule type" value="Genomic_DNA"/>
</dbReference>
<evidence type="ECO:0000256" key="1">
    <source>
        <dbReference type="ARBA" id="ARBA00022722"/>
    </source>
</evidence>
<feature type="domain" description="Integrase catalytic" evidence="11">
    <location>
        <begin position="288"/>
        <end position="392"/>
    </location>
</feature>
<name>A0ABQ5IAE9_9ASTR</name>
<keyword evidence="8" id="KW-0548">Nucleotidyltransferase</keyword>
<dbReference type="InterPro" id="IPR012337">
    <property type="entry name" value="RNaseH-like_sf"/>
</dbReference>
<evidence type="ECO:0000256" key="9">
    <source>
        <dbReference type="ARBA" id="ARBA00023172"/>
    </source>
</evidence>
<keyword evidence="7" id="KW-0695">RNA-directed DNA polymerase</keyword>
<keyword evidence="8" id="KW-0239">DNA-directed DNA polymerase</keyword>
<dbReference type="InterPro" id="IPR013103">
    <property type="entry name" value="RVT_2"/>
</dbReference>
<reference evidence="12" key="1">
    <citation type="journal article" date="2022" name="Int. J. Mol. Sci.">
        <title>Draft Genome of Tanacetum Coccineum: Genomic Comparison of Closely Related Tanacetum-Family Plants.</title>
        <authorList>
            <person name="Yamashiro T."/>
            <person name="Shiraishi A."/>
            <person name="Nakayama K."/>
            <person name="Satake H."/>
        </authorList>
    </citation>
    <scope>NUCLEOTIDE SEQUENCE</scope>
</reference>
<keyword evidence="8" id="KW-0808">Transferase</keyword>
<dbReference type="InterPro" id="IPR001584">
    <property type="entry name" value="Integrase_cat-core"/>
</dbReference>
<gene>
    <name evidence="12" type="ORF">Tco_1092637</name>
</gene>
<reference evidence="12" key="2">
    <citation type="submission" date="2022-01" db="EMBL/GenBank/DDBJ databases">
        <authorList>
            <person name="Yamashiro T."/>
            <person name="Shiraishi A."/>
            <person name="Satake H."/>
            <person name="Nakayama K."/>
        </authorList>
    </citation>
    <scope>NUCLEOTIDE SEQUENCE</scope>
</reference>
<keyword evidence="10" id="KW-0511">Multifunctional enzyme</keyword>
<evidence type="ECO:0000313" key="12">
    <source>
        <dbReference type="EMBL" id="GJT97119.1"/>
    </source>
</evidence>
<dbReference type="Pfam" id="PF07727">
    <property type="entry name" value="RVT_2"/>
    <property type="match status" value="1"/>
</dbReference>
<dbReference type="PANTHER" id="PTHR42648">
    <property type="entry name" value="TRANSPOSASE, PUTATIVE-RELATED"/>
    <property type="match status" value="1"/>
</dbReference>
<organism evidence="12 13">
    <name type="scientific">Tanacetum coccineum</name>
    <dbReference type="NCBI Taxonomy" id="301880"/>
    <lineage>
        <taxon>Eukaryota</taxon>
        <taxon>Viridiplantae</taxon>
        <taxon>Streptophyta</taxon>
        <taxon>Embryophyta</taxon>
        <taxon>Tracheophyta</taxon>
        <taxon>Spermatophyta</taxon>
        <taxon>Magnoliopsida</taxon>
        <taxon>eudicotyledons</taxon>
        <taxon>Gunneridae</taxon>
        <taxon>Pentapetalae</taxon>
        <taxon>asterids</taxon>
        <taxon>campanulids</taxon>
        <taxon>Asterales</taxon>
        <taxon>Asteraceae</taxon>
        <taxon>Asteroideae</taxon>
        <taxon>Anthemideae</taxon>
        <taxon>Anthemidinae</taxon>
        <taxon>Tanacetum</taxon>
    </lineage>
</organism>
<keyword evidence="9" id="KW-0233">DNA recombination</keyword>
<proteinExistence type="predicted"/>
<keyword evidence="5" id="KW-0460">Magnesium</keyword>
<dbReference type="PROSITE" id="PS50994">
    <property type="entry name" value="INTEGRASE"/>
    <property type="match status" value="1"/>
</dbReference>
<keyword evidence="4" id="KW-0378">Hydrolase</keyword>
<evidence type="ECO:0000256" key="3">
    <source>
        <dbReference type="ARBA" id="ARBA00022759"/>
    </source>
</evidence>
<evidence type="ECO:0000313" key="13">
    <source>
        <dbReference type="Proteomes" id="UP001151760"/>
    </source>
</evidence>
<evidence type="ECO:0000256" key="4">
    <source>
        <dbReference type="ARBA" id="ARBA00022801"/>
    </source>
</evidence>
<dbReference type="SUPFAM" id="SSF53098">
    <property type="entry name" value="Ribonuclease H-like"/>
    <property type="match status" value="1"/>
</dbReference>
<evidence type="ECO:0000256" key="5">
    <source>
        <dbReference type="ARBA" id="ARBA00022842"/>
    </source>
</evidence>
<dbReference type="InterPro" id="IPR036397">
    <property type="entry name" value="RNaseH_sf"/>
</dbReference>
<sequence>MLNKKLQTDHWNEMCYQLLKLMTKQVRIVGIKRLLRVTAAQLVLLVQRLMLLVITAERLQLLEEFLLQARSILLGSTCNPDLIAIDEKRMFQLHELDELRHQAYENSHLYKARTKVWHDRKHKIIKEFKHGNKVLLFHSKYKFKQRKLRSRWLGVKHQYPSGYVELYGKDGKTFIVNCHRLKFGNDQIAKMMGYGDYQMGNVMISRVYYVEGLGHNLFSVGQSCDSDLEVAFRKHTCYIRDLEGVDLLKESKGSNLYTLSLEDMMLSSPICLLSKASKTKSWLWHRRTDNGTEFVNQTLRAYYEDVRISHQTSVAHSPQQNGVFERRNQTLVEAAHTMLIFSKDPLFLWAEAKPDLSYLHVFGALCYPTNDCEDLGPKPQFLTPGTISSGLMQKPFSPTPYVPPTKKDWDMLFQLMFDEYFNPPPSVASPFPVVVTPEPVDPTGTLSSTSIDQYAPSPIAHLDNDPFFGVPIPKPSSKESSSRDVIPTNVHLVNQPPEHLRKWTKDHPLDNVIGNPSRPVSTRHQLQTESMFCYFDAFLTSVEPKNYKEALKESYHVMIITLKWIFKVKLDKLGGVLKNKARLVARGYRQEEGIDFEESFALVSRLEAIRIFIAYAAHKNMTVYQMDVKTAFLNGILREEVYYGMESCDPVDTPMVEKSKLDADP</sequence>
<keyword evidence="2" id="KW-0479">Metal-binding</keyword>
<comment type="caution">
    <text evidence="12">The sequence shown here is derived from an EMBL/GenBank/DDBJ whole genome shotgun (WGS) entry which is preliminary data.</text>
</comment>
<evidence type="ECO:0000256" key="8">
    <source>
        <dbReference type="ARBA" id="ARBA00022932"/>
    </source>
</evidence>
<dbReference type="Gene3D" id="3.30.420.10">
    <property type="entry name" value="Ribonuclease H-like superfamily/Ribonuclease H"/>
    <property type="match status" value="1"/>
</dbReference>
<evidence type="ECO:0000256" key="7">
    <source>
        <dbReference type="ARBA" id="ARBA00022918"/>
    </source>
</evidence>
<dbReference type="InterPro" id="IPR039537">
    <property type="entry name" value="Retrotran_Ty1/copia-like"/>
</dbReference>
<evidence type="ECO:0000256" key="6">
    <source>
        <dbReference type="ARBA" id="ARBA00022908"/>
    </source>
</evidence>
<keyword evidence="1" id="KW-0540">Nuclease</keyword>
<accession>A0ABQ5IAE9</accession>
<protein>
    <submittedName>
        <fullName evidence="12">Retrovirus-related pol polyprotein from transposon TNT 1-94</fullName>
    </submittedName>
</protein>
<dbReference type="Proteomes" id="UP001151760">
    <property type="component" value="Unassembled WGS sequence"/>
</dbReference>